<dbReference type="PANTHER" id="PTHR43424:SF1">
    <property type="entry name" value="LOCUS PUTATIVE PROTEIN 1-RELATED"/>
    <property type="match status" value="1"/>
</dbReference>
<dbReference type="STRING" id="1798492.A3C89_01710"/>
<feature type="transmembrane region" description="Helical" evidence="5">
    <location>
        <begin position="182"/>
        <end position="202"/>
    </location>
</feature>
<protein>
    <submittedName>
        <fullName evidence="6">Uncharacterized protein</fullName>
    </submittedName>
</protein>
<dbReference type="EMBL" id="MFLF01000020">
    <property type="protein sequence ID" value="OGG59105.1"/>
    <property type="molecule type" value="Genomic_DNA"/>
</dbReference>
<feature type="transmembrane region" description="Helical" evidence="5">
    <location>
        <begin position="124"/>
        <end position="143"/>
    </location>
</feature>
<comment type="caution">
    <text evidence="6">The sequence shown here is derived from an EMBL/GenBank/DDBJ whole genome shotgun (WGS) entry which is preliminary data.</text>
</comment>
<dbReference type="CDD" id="cd13128">
    <property type="entry name" value="MATE_Wzx_like"/>
    <property type="match status" value="1"/>
</dbReference>
<evidence type="ECO:0000256" key="3">
    <source>
        <dbReference type="ARBA" id="ARBA00022989"/>
    </source>
</evidence>
<keyword evidence="2 5" id="KW-0812">Transmembrane</keyword>
<accession>A0A1F6DCI4</accession>
<keyword evidence="3 5" id="KW-1133">Transmembrane helix</keyword>
<feature type="transmembrane region" description="Helical" evidence="5">
    <location>
        <begin position="369"/>
        <end position="389"/>
    </location>
</feature>
<sequence length="431" mass="47709">MNIFARLIAKRHDTGLQRYTKNLSWMFFARIATMAIGLIATAYIARNLGPTSYGELSYAVSFVMLISVFASLGIDQVISRELILFPEKRGAIMGTAMLMRLASGVFAMILCIVAAYAFSPHDVSLLVIFIISTTLVLSSFTLLSQEFQAQVELKWPSLASIVIVLILNIGKITVIALDGGVLYLAGIIVLEPILYAVSYIYLRTKRFGGLQTLSFDQTIARIIINDAAPLILVSAFFTIYARIDQVFIKHMIDASSVGLYDAAVRLSEVWYFLPHIIATGLFPAIGNAKKTNNLLYWKRTQKLFFFLFVTTLVVATLTTLVARPLVNIVFGVTFAGAAPVLMLYIWSNIGAALTLVTQHVLLLERMTKYILFISFLGMVTNIILCVLLIPSYGMLGAAFGSLVAYVIPFASLFIFPKTRILFVSILRAHTY</sequence>
<feature type="transmembrane region" description="Helical" evidence="5">
    <location>
        <begin position="223"/>
        <end position="243"/>
    </location>
</feature>
<proteinExistence type="predicted"/>
<feature type="transmembrane region" description="Helical" evidence="5">
    <location>
        <begin position="328"/>
        <end position="357"/>
    </location>
</feature>
<evidence type="ECO:0000313" key="6">
    <source>
        <dbReference type="EMBL" id="OGG59105.1"/>
    </source>
</evidence>
<reference evidence="6 7" key="1">
    <citation type="journal article" date="2016" name="Nat. Commun.">
        <title>Thousands of microbial genomes shed light on interconnected biogeochemical processes in an aquifer system.</title>
        <authorList>
            <person name="Anantharaman K."/>
            <person name="Brown C.T."/>
            <person name="Hug L.A."/>
            <person name="Sharon I."/>
            <person name="Castelle C.J."/>
            <person name="Probst A.J."/>
            <person name="Thomas B.C."/>
            <person name="Singh A."/>
            <person name="Wilkins M.J."/>
            <person name="Karaoz U."/>
            <person name="Brodie E.L."/>
            <person name="Williams K.H."/>
            <person name="Hubbard S.S."/>
            <person name="Banfield J.F."/>
        </authorList>
    </citation>
    <scope>NUCLEOTIDE SEQUENCE [LARGE SCALE GENOMIC DNA]</scope>
</reference>
<feature type="transmembrane region" description="Helical" evidence="5">
    <location>
        <begin position="395"/>
        <end position="415"/>
    </location>
</feature>
<evidence type="ECO:0000256" key="1">
    <source>
        <dbReference type="ARBA" id="ARBA00004141"/>
    </source>
</evidence>
<evidence type="ECO:0000256" key="2">
    <source>
        <dbReference type="ARBA" id="ARBA00022692"/>
    </source>
</evidence>
<organism evidence="6 7">
    <name type="scientific">Candidatus Kaiserbacteria bacterium RIFCSPHIGHO2_02_FULL_50_50</name>
    <dbReference type="NCBI Taxonomy" id="1798492"/>
    <lineage>
        <taxon>Bacteria</taxon>
        <taxon>Candidatus Kaiseribacteriota</taxon>
    </lineage>
</organism>
<feature type="transmembrane region" description="Helical" evidence="5">
    <location>
        <begin position="98"/>
        <end position="118"/>
    </location>
</feature>
<dbReference type="PANTHER" id="PTHR43424">
    <property type="entry name" value="LOCUS PUTATIVE PROTEIN 1-RELATED"/>
    <property type="match status" value="1"/>
</dbReference>
<feature type="transmembrane region" description="Helical" evidence="5">
    <location>
        <begin position="27"/>
        <end position="45"/>
    </location>
</feature>
<evidence type="ECO:0000256" key="5">
    <source>
        <dbReference type="SAM" id="Phobius"/>
    </source>
</evidence>
<dbReference type="InterPro" id="IPR002797">
    <property type="entry name" value="Polysacc_synth"/>
</dbReference>
<name>A0A1F6DCI4_9BACT</name>
<dbReference type="InterPro" id="IPR052556">
    <property type="entry name" value="PolySynth_Transporter"/>
</dbReference>
<gene>
    <name evidence="6" type="ORF">A3C89_01710</name>
</gene>
<feature type="transmembrane region" description="Helical" evidence="5">
    <location>
        <begin position="263"/>
        <end position="282"/>
    </location>
</feature>
<dbReference type="Pfam" id="PF01943">
    <property type="entry name" value="Polysacc_synt"/>
    <property type="match status" value="1"/>
</dbReference>
<evidence type="ECO:0000313" key="7">
    <source>
        <dbReference type="Proteomes" id="UP000178794"/>
    </source>
</evidence>
<feature type="transmembrane region" description="Helical" evidence="5">
    <location>
        <begin position="57"/>
        <end position="78"/>
    </location>
</feature>
<evidence type="ECO:0000256" key="4">
    <source>
        <dbReference type="ARBA" id="ARBA00023136"/>
    </source>
</evidence>
<feature type="transmembrane region" description="Helical" evidence="5">
    <location>
        <begin position="303"/>
        <end position="322"/>
    </location>
</feature>
<comment type="subcellular location">
    <subcellularLocation>
        <location evidence="1">Membrane</location>
        <topology evidence="1">Multi-pass membrane protein</topology>
    </subcellularLocation>
</comment>
<dbReference type="AlphaFoldDB" id="A0A1F6DCI4"/>
<keyword evidence="4 5" id="KW-0472">Membrane</keyword>
<dbReference type="Proteomes" id="UP000178794">
    <property type="component" value="Unassembled WGS sequence"/>
</dbReference>
<dbReference type="GO" id="GO:0016020">
    <property type="term" value="C:membrane"/>
    <property type="evidence" value="ECO:0007669"/>
    <property type="project" value="UniProtKB-SubCell"/>
</dbReference>
<feature type="transmembrane region" description="Helical" evidence="5">
    <location>
        <begin position="155"/>
        <end position="176"/>
    </location>
</feature>